<feature type="domain" description="Aldehyde dehydrogenase" evidence="4">
    <location>
        <begin position="25"/>
        <end position="488"/>
    </location>
</feature>
<evidence type="ECO:0000256" key="2">
    <source>
        <dbReference type="PROSITE-ProRule" id="PRU10007"/>
    </source>
</evidence>
<dbReference type="EMBL" id="CAKXZT010000121">
    <property type="protein sequence ID" value="CAH2400969.1"/>
    <property type="molecule type" value="Genomic_DNA"/>
</dbReference>
<dbReference type="EC" id="1.2.1.8" evidence="5"/>
<dbReference type="InterPro" id="IPR015590">
    <property type="entry name" value="Aldehyde_DH_dom"/>
</dbReference>
<evidence type="ECO:0000256" key="3">
    <source>
        <dbReference type="RuleBase" id="RU003345"/>
    </source>
</evidence>
<evidence type="ECO:0000313" key="5">
    <source>
        <dbReference type="EMBL" id="CAH2400969.1"/>
    </source>
</evidence>
<dbReference type="InterPro" id="IPR016163">
    <property type="entry name" value="Ald_DH_C"/>
</dbReference>
<dbReference type="Pfam" id="PF00171">
    <property type="entry name" value="Aldedh"/>
    <property type="match status" value="1"/>
</dbReference>
<evidence type="ECO:0000313" key="6">
    <source>
        <dbReference type="Proteomes" id="UP001153050"/>
    </source>
</evidence>
<dbReference type="PROSITE" id="PS00687">
    <property type="entry name" value="ALDEHYDE_DEHYDR_GLU"/>
    <property type="match status" value="1"/>
</dbReference>
<feature type="active site" evidence="2">
    <location>
        <position position="263"/>
    </location>
</feature>
<gene>
    <name evidence="5" type="primary">betB</name>
    <name evidence="5" type="ORF">MES5069_270180</name>
</gene>
<dbReference type="InterPro" id="IPR016162">
    <property type="entry name" value="Ald_DH_N"/>
</dbReference>
<dbReference type="SUPFAM" id="SSF53720">
    <property type="entry name" value="ALDH-like"/>
    <property type="match status" value="1"/>
</dbReference>
<evidence type="ECO:0000256" key="1">
    <source>
        <dbReference type="ARBA" id="ARBA00023002"/>
    </source>
</evidence>
<accession>A0ABM9DW63</accession>
<comment type="similarity">
    <text evidence="3">Belongs to the aldehyde dehydrogenase family.</text>
</comment>
<dbReference type="Gene3D" id="3.40.605.10">
    <property type="entry name" value="Aldehyde Dehydrogenase, Chain A, domain 1"/>
    <property type="match status" value="1"/>
</dbReference>
<protein>
    <submittedName>
        <fullName evidence="5">Betaine aldehyde dehydrogenase</fullName>
        <ecNumber evidence="5">1.2.1.8</ecNumber>
    </submittedName>
</protein>
<keyword evidence="6" id="KW-1185">Reference proteome</keyword>
<dbReference type="Proteomes" id="UP001153050">
    <property type="component" value="Unassembled WGS sequence"/>
</dbReference>
<dbReference type="InterPro" id="IPR016161">
    <property type="entry name" value="Ald_DH/histidinol_DH"/>
</dbReference>
<evidence type="ECO:0000259" key="4">
    <source>
        <dbReference type="Pfam" id="PF00171"/>
    </source>
</evidence>
<comment type="caution">
    <text evidence="5">The sequence shown here is derived from an EMBL/GenBank/DDBJ whole genome shotgun (WGS) entry which is preliminary data.</text>
</comment>
<proteinExistence type="inferred from homology"/>
<dbReference type="Gene3D" id="3.40.309.10">
    <property type="entry name" value="Aldehyde Dehydrogenase, Chain A, domain 2"/>
    <property type="match status" value="1"/>
</dbReference>
<reference evidence="5 6" key="1">
    <citation type="submission" date="2022-03" db="EMBL/GenBank/DDBJ databases">
        <authorList>
            <person name="Brunel B."/>
        </authorList>
    </citation>
    <scope>NUCLEOTIDE SEQUENCE [LARGE SCALE GENOMIC DNA]</scope>
    <source>
        <strain evidence="5">STM5069sample</strain>
    </source>
</reference>
<dbReference type="RefSeq" id="WP_254018558.1">
    <property type="nucleotide sequence ID" value="NZ_CAKXZT010000121.1"/>
</dbReference>
<sequence>MDNRSPLHALPANPRDFGFFVDGRWVEGGSRETIIRRSPAHNVPVTRITRCTRDDLDRAVTVARKAFADRRWSGLAGVDRAAVLLKAAAGIRARLDELALLETLETGKPISQSRGEVEGAASIYEYAAGAARALHGDTFNNLGDKTLGLVTREPIGVVGLITPWNFPFFILAERVPFILAAGCTIVAKPSEVTSATTLLMAEILTNAGLPDGVFNVVTGSGSDIGQAMTEHAGIDMVSFTGSTEVGRRALLASAGNFKKLGLELGGKNPQIVFADADLGDAADGVVFGTCFNAGQCCVGGSRLVVERSIAADFEKLLAEKFSRIRVGDPLDPQTQVGAIITSAQNESILSHIAGGRSEGARLVCGGEALNNGMAGRFIQPTLFADVGRDMAIARDEIFGPVLAILPFDTFEEAVEIANDTIYGLAASIWTKNLDKALQAMRRVQAGRVWINTTISGGPELPIGGFKQSGTGRETGIYGVEEYTEVKAVHITLGKRDHWVS</sequence>
<name>A0ABM9DW63_9HYPH</name>
<dbReference type="InterPro" id="IPR029510">
    <property type="entry name" value="Ald_DH_CS_GLU"/>
</dbReference>
<keyword evidence="1 3" id="KW-0560">Oxidoreductase</keyword>
<dbReference type="GO" id="GO:0008802">
    <property type="term" value="F:betaine-aldehyde dehydrogenase (NAD+) activity"/>
    <property type="evidence" value="ECO:0007669"/>
    <property type="project" value="UniProtKB-EC"/>
</dbReference>
<dbReference type="PANTHER" id="PTHR11699">
    <property type="entry name" value="ALDEHYDE DEHYDROGENASE-RELATED"/>
    <property type="match status" value="1"/>
</dbReference>
<organism evidence="5 6">
    <name type="scientific">Mesorhizobium escarrei</name>
    <dbReference type="NCBI Taxonomy" id="666018"/>
    <lineage>
        <taxon>Bacteria</taxon>
        <taxon>Pseudomonadati</taxon>
        <taxon>Pseudomonadota</taxon>
        <taxon>Alphaproteobacteria</taxon>
        <taxon>Hyphomicrobiales</taxon>
        <taxon>Phyllobacteriaceae</taxon>
        <taxon>Mesorhizobium</taxon>
    </lineage>
</organism>